<dbReference type="AlphaFoldDB" id="A0A7J7ML67"/>
<proteinExistence type="predicted"/>
<dbReference type="EMBL" id="JACGCM010001419">
    <property type="protein sequence ID" value="KAF6155577.1"/>
    <property type="molecule type" value="Genomic_DNA"/>
</dbReference>
<dbReference type="OrthoDB" id="433512at2759"/>
<keyword evidence="1" id="KW-0472">Membrane</keyword>
<feature type="transmembrane region" description="Helical" evidence="1">
    <location>
        <begin position="12"/>
        <end position="31"/>
    </location>
</feature>
<reference evidence="2 3" key="1">
    <citation type="journal article" date="2020" name="IScience">
        <title>Genome Sequencing of the Endangered Kingdonia uniflora (Circaeasteraceae, Ranunculales) Reveals Potential Mechanisms of Evolutionary Specialization.</title>
        <authorList>
            <person name="Sun Y."/>
            <person name="Deng T."/>
            <person name="Zhang A."/>
            <person name="Moore M.J."/>
            <person name="Landis J.B."/>
            <person name="Lin N."/>
            <person name="Zhang H."/>
            <person name="Zhang X."/>
            <person name="Huang J."/>
            <person name="Zhang X."/>
            <person name="Sun H."/>
            <person name="Wang H."/>
        </authorList>
    </citation>
    <scope>NUCLEOTIDE SEQUENCE [LARGE SCALE GENOMIC DNA]</scope>
    <source>
        <strain evidence="2">TB1705</strain>
        <tissue evidence="2">Leaf</tissue>
    </source>
</reference>
<organism evidence="2 3">
    <name type="scientific">Kingdonia uniflora</name>
    <dbReference type="NCBI Taxonomy" id="39325"/>
    <lineage>
        <taxon>Eukaryota</taxon>
        <taxon>Viridiplantae</taxon>
        <taxon>Streptophyta</taxon>
        <taxon>Embryophyta</taxon>
        <taxon>Tracheophyta</taxon>
        <taxon>Spermatophyta</taxon>
        <taxon>Magnoliopsida</taxon>
        <taxon>Ranunculales</taxon>
        <taxon>Circaeasteraceae</taxon>
        <taxon>Kingdonia</taxon>
    </lineage>
</organism>
<evidence type="ECO:0000313" key="3">
    <source>
        <dbReference type="Proteomes" id="UP000541444"/>
    </source>
</evidence>
<gene>
    <name evidence="2" type="ORF">GIB67_004571</name>
</gene>
<evidence type="ECO:0000313" key="2">
    <source>
        <dbReference type="EMBL" id="KAF6155577.1"/>
    </source>
</evidence>
<comment type="caution">
    <text evidence="2">The sequence shown here is derived from an EMBL/GenBank/DDBJ whole genome shotgun (WGS) entry which is preliminary data.</text>
</comment>
<dbReference type="Gene3D" id="1.20.1250.20">
    <property type="entry name" value="MFS general substrate transporter like domains"/>
    <property type="match status" value="1"/>
</dbReference>
<accession>A0A7J7ML67</accession>
<keyword evidence="3" id="KW-1185">Reference proteome</keyword>
<sequence>MYVRVMRIAIMIISAVAGKAGAVICAFGFLFNGSNKDKTKTDAGYPVGVGVIKMLVVFCVINFLGMLFMLLVSEATEKSLEELSGENVEETKMTELEELPVGYTNRIIPS</sequence>
<dbReference type="InterPro" id="IPR036259">
    <property type="entry name" value="MFS_trans_sf"/>
</dbReference>
<evidence type="ECO:0000256" key="1">
    <source>
        <dbReference type="SAM" id="Phobius"/>
    </source>
</evidence>
<name>A0A7J7ML67_9MAGN</name>
<protein>
    <submittedName>
        <fullName evidence="2">Uncharacterized protein</fullName>
    </submittedName>
</protein>
<feature type="transmembrane region" description="Helical" evidence="1">
    <location>
        <begin position="51"/>
        <end position="72"/>
    </location>
</feature>
<dbReference type="Proteomes" id="UP000541444">
    <property type="component" value="Unassembled WGS sequence"/>
</dbReference>
<keyword evidence="1" id="KW-0812">Transmembrane</keyword>
<keyword evidence="1" id="KW-1133">Transmembrane helix</keyword>